<evidence type="ECO:0000313" key="1">
    <source>
        <dbReference type="EMBL" id="PSO06224.1"/>
    </source>
</evidence>
<sequence length="84" mass="9896">MFSVGFRKLRVEYFYGGWLWLARAGFLNRSHGYPKTILSRLPYVRRPSTALWVNLGRVFVQHFFGTRETFELVNSAARCSTWSM</sequence>
<organism evidence="1 2">
    <name type="scientific">Candidatus Marsarchaeota G2 archaeon BE_D</name>
    <dbReference type="NCBI Taxonomy" id="1978158"/>
    <lineage>
        <taxon>Archaea</taxon>
        <taxon>Candidatus Marsarchaeota</taxon>
        <taxon>Candidatus Marsarchaeota group 2</taxon>
    </lineage>
</organism>
<dbReference type="Proteomes" id="UP000242015">
    <property type="component" value="Unassembled WGS sequence"/>
</dbReference>
<evidence type="ECO:0000313" key="2">
    <source>
        <dbReference type="Proteomes" id="UP000242015"/>
    </source>
</evidence>
<proteinExistence type="predicted"/>
<protein>
    <submittedName>
        <fullName evidence="1">Uncharacterized protein</fullName>
    </submittedName>
</protein>
<comment type="caution">
    <text evidence="1">The sequence shown here is derived from an EMBL/GenBank/DDBJ whole genome shotgun (WGS) entry which is preliminary data.</text>
</comment>
<name>A0A2R6C5V2_9ARCH</name>
<gene>
    <name evidence="1" type="ORF">B9Q04_17135</name>
</gene>
<dbReference type="EMBL" id="NEXF01000557">
    <property type="protein sequence ID" value="PSO06224.1"/>
    <property type="molecule type" value="Genomic_DNA"/>
</dbReference>
<accession>A0A2R6C5V2</accession>
<dbReference type="AlphaFoldDB" id="A0A2R6C5V2"/>
<reference evidence="1 2" key="1">
    <citation type="submission" date="2017-04" db="EMBL/GenBank/DDBJ databases">
        <title>Novel microbial lineages endemic to geothermal iron-oxide mats fill important gaps in the evolutionary history of Archaea.</title>
        <authorList>
            <person name="Jay Z.J."/>
            <person name="Beam J.P."/>
            <person name="Dlakic M."/>
            <person name="Rusch D.B."/>
            <person name="Kozubal M.A."/>
            <person name="Inskeep W.P."/>
        </authorList>
    </citation>
    <scope>NUCLEOTIDE SEQUENCE [LARGE SCALE GENOMIC DNA]</scope>
    <source>
        <strain evidence="1">BE_D</strain>
    </source>
</reference>